<comment type="caution">
    <text evidence="2">The sequence shown here is derived from an EMBL/GenBank/DDBJ whole genome shotgun (WGS) entry which is preliminary data.</text>
</comment>
<sequence>MAEFESMPELLEYATPVHYALNDACVRKSLKCWFRLCQLYQGIIAGSLQQCGNPKKIDRIRRKGEGRERERDQRIGEDEREIDGRAPARRSGKSGRRAVAVAVEAKPRTTSCCRRADESGGAAAELQCSGELGDRPAGGAVTAERQRGGQRLTATRRPWEVTRAQLSRRPVRTVVRQHQRLQRQRLGEQLANGGQRGGDNACSGGRQGSGAVAAATR</sequence>
<feature type="region of interest" description="Disordered" evidence="1">
    <location>
        <begin position="62"/>
        <end position="96"/>
    </location>
</feature>
<reference evidence="2 3" key="1">
    <citation type="submission" date="2024-01" db="EMBL/GenBank/DDBJ databases">
        <title>Genome assemblies of Stephania.</title>
        <authorList>
            <person name="Yang L."/>
        </authorList>
    </citation>
    <scope>NUCLEOTIDE SEQUENCE [LARGE SCALE GENOMIC DNA]</scope>
    <source>
        <strain evidence="2">JXDWG</strain>
        <tissue evidence="2">Leaf</tissue>
    </source>
</reference>
<organism evidence="2 3">
    <name type="scientific">Stephania cephalantha</name>
    <dbReference type="NCBI Taxonomy" id="152367"/>
    <lineage>
        <taxon>Eukaryota</taxon>
        <taxon>Viridiplantae</taxon>
        <taxon>Streptophyta</taxon>
        <taxon>Embryophyta</taxon>
        <taxon>Tracheophyta</taxon>
        <taxon>Spermatophyta</taxon>
        <taxon>Magnoliopsida</taxon>
        <taxon>Ranunculales</taxon>
        <taxon>Menispermaceae</taxon>
        <taxon>Menispermoideae</taxon>
        <taxon>Cissampelideae</taxon>
        <taxon>Stephania</taxon>
    </lineage>
</organism>
<dbReference type="Proteomes" id="UP001419268">
    <property type="component" value="Unassembled WGS sequence"/>
</dbReference>
<evidence type="ECO:0000256" key="1">
    <source>
        <dbReference type="SAM" id="MobiDB-lite"/>
    </source>
</evidence>
<evidence type="ECO:0000313" key="3">
    <source>
        <dbReference type="Proteomes" id="UP001419268"/>
    </source>
</evidence>
<protein>
    <submittedName>
        <fullName evidence="2">Uncharacterized protein</fullName>
    </submittedName>
</protein>
<feature type="region of interest" description="Disordered" evidence="1">
    <location>
        <begin position="176"/>
        <end position="217"/>
    </location>
</feature>
<dbReference type="EMBL" id="JBBNAG010000009">
    <property type="protein sequence ID" value="KAK9104222.1"/>
    <property type="molecule type" value="Genomic_DNA"/>
</dbReference>
<accession>A0AAP0F8B9</accession>
<feature type="compositionally biased region" description="Basic and acidic residues" evidence="1">
    <location>
        <begin position="63"/>
        <end position="86"/>
    </location>
</feature>
<name>A0AAP0F8B9_9MAGN</name>
<dbReference type="AlphaFoldDB" id="A0AAP0F8B9"/>
<gene>
    <name evidence="2" type="ORF">Scep_021066</name>
</gene>
<evidence type="ECO:0000313" key="2">
    <source>
        <dbReference type="EMBL" id="KAK9104222.1"/>
    </source>
</evidence>
<proteinExistence type="predicted"/>
<keyword evidence="3" id="KW-1185">Reference proteome</keyword>
<feature type="compositionally biased region" description="Basic residues" evidence="1">
    <location>
        <begin position="87"/>
        <end position="96"/>
    </location>
</feature>